<dbReference type="EMBL" id="WJXA01000010">
    <property type="protein sequence ID" value="KAF7129978.1"/>
    <property type="molecule type" value="Genomic_DNA"/>
</dbReference>
<proteinExistence type="predicted"/>
<keyword evidence="3" id="KW-1185">Reference proteome</keyword>
<feature type="region of interest" description="Disordered" evidence="1">
    <location>
        <begin position="177"/>
        <end position="202"/>
    </location>
</feature>
<reference evidence="2" key="1">
    <citation type="submission" date="2019-11" db="EMBL/GenBank/DDBJ databases">
        <authorList>
            <person name="Liu Y."/>
            <person name="Hou J."/>
            <person name="Li T.-Q."/>
            <person name="Guan C.-H."/>
            <person name="Wu X."/>
            <person name="Wu H.-Z."/>
            <person name="Ling F."/>
            <person name="Zhang R."/>
            <person name="Shi X.-G."/>
            <person name="Ren J.-P."/>
            <person name="Chen E.-F."/>
            <person name="Sun J.-M."/>
        </authorList>
    </citation>
    <scope>NUCLEOTIDE SEQUENCE</scope>
    <source>
        <strain evidence="2">Adult_tree_wgs_1</strain>
        <tissue evidence="2">Leaves</tissue>
    </source>
</reference>
<comment type="caution">
    <text evidence="2">The sequence shown here is derived from an EMBL/GenBank/DDBJ whole genome shotgun (WGS) entry which is preliminary data.</text>
</comment>
<evidence type="ECO:0000313" key="3">
    <source>
        <dbReference type="Proteomes" id="UP000626092"/>
    </source>
</evidence>
<dbReference type="AlphaFoldDB" id="A0A834LDH0"/>
<evidence type="ECO:0000313" key="2">
    <source>
        <dbReference type="EMBL" id="KAF7129978.1"/>
    </source>
</evidence>
<dbReference type="OrthoDB" id="1805736at2759"/>
<evidence type="ECO:0000256" key="1">
    <source>
        <dbReference type="SAM" id="MobiDB-lite"/>
    </source>
</evidence>
<gene>
    <name evidence="2" type="ORF">RHSIM_Rhsim10G0118100</name>
</gene>
<protein>
    <submittedName>
        <fullName evidence="2">Uncharacterized protein</fullName>
    </submittedName>
</protein>
<accession>A0A834LDH0</accession>
<name>A0A834LDH0_RHOSS</name>
<organism evidence="2 3">
    <name type="scientific">Rhododendron simsii</name>
    <name type="common">Sims's rhododendron</name>
    <dbReference type="NCBI Taxonomy" id="118357"/>
    <lineage>
        <taxon>Eukaryota</taxon>
        <taxon>Viridiplantae</taxon>
        <taxon>Streptophyta</taxon>
        <taxon>Embryophyta</taxon>
        <taxon>Tracheophyta</taxon>
        <taxon>Spermatophyta</taxon>
        <taxon>Magnoliopsida</taxon>
        <taxon>eudicotyledons</taxon>
        <taxon>Gunneridae</taxon>
        <taxon>Pentapetalae</taxon>
        <taxon>asterids</taxon>
        <taxon>Ericales</taxon>
        <taxon>Ericaceae</taxon>
        <taxon>Ericoideae</taxon>
        <taxon>Rhodoreae</taxon>
        <taxon>Rhododendron</taxon>
    </lineage>
</organism>
<dbReference type="Proteomes" id="UP000626092">
    <property type="component" value="Unassembled WGS sequence"/>
</dbReference>
<sequence>MSVSNSLCDPEEERANLDLRFSINFFNQFGAAFREGQRESPSSITSYETGLEFYYSMSVSSSLCDPEEERANLDLRFSINFFNQFGAAFREGQRESPSSITSYETDIQSTAFLLFPSIPPRLSHRTTTLTLNPISTPPHSRSLDFAASSNCLSGSSLRQFPLTRFSLPSSSSSNYLNGWISTPPPDRDREPRGVEATAAESCAGEAEDKKASGLSKTLELGSLFGLGFLFNIYLNIYNKQVDDCSLSSLPLPLPLPLPWKRQTQDHHSKLPSIAHHNLHFYLLLLGFSFDQNLTFIYFY</sequence>